<dbReference type="Proteomes" id="UP000008743">
    <property type="component" value="Unassembled WGS sequence"/>
</dbReference>
<protein>
    <recommendedName>
        <fullName evidence="6">SAM domain-containing protein</fullName>
    </recommendedName>
</protein>
<evidence type="ECO:0000256" key="1">
    <source>
        <dbReference type="SAM" id="MobiDB-lite"/>
    </source>
</evidence>
<evidence type="ECO:0008006" key="6">
    <source>
        <dbReference type="Google" id="ProtNLM"/>
    </source>
</evidence>
<feature type="domain" description="PB1" evidence="3">
    <location>
        <begin position="1"/>
        <end position="96"/>
    </location>
</feature>
<dbReference type="PROSITE" id="PS51745">
    <property type="entry name" value="PB1"/>
    <property type="match status" value="1"/>
</dbReference>
<organism evidence="4 5">
    <name type="scientific">Capsaspora owczarzaki (strain ATCC 30864)</name>
    <dbReference type="NCBI Taxonomy" id="595528"/>
    <lineage>
        <taxon>Eukaryota</taxon>
        <taxon>Filasterea</taxon>
        <taxon>Capsaspora</taxon>
    </lineage>
</organism>
<evidence type="ECO:0000313" key="5">
    <source>
        <dbReference type="Proteomes" id="UP000008743"/>
    </source>
</evidence>
<dbReference type="InterPro" id="IPR053793">
    <property type="entry name" value="PB1-like"/>
</dbReference>
<dbReference type="SUPFAM" id="SSF47769">
    <property type="entry name" value="SAM/Pointed domain"/>
    <property type="match status" value="1"/>
</dbReference>
<dbReference type="Pfam" id="PF00564">
    <property type="entry name" value="PB1"/>
    <property type="match status" value="1"/>
</dbReference>
<name>A0A0D2U8S7_CAPO3</name>
<dbReference type="SMART" id="SM00454">
    <property type="entry name" value="SAM"/>
    <property type="match status" value="1"/>
</dbReference>
<dbReference type="AlphaFoldDB" id="A0A0D2U8S7"/>
<reference evidence="5" key="1">
    <citation type="submission" date="2011-02" db="EMBL/GenBank/DDBJ databases">
        <title>The Genome Sequence of Capsaspora owczarzaki ATCC 30864.</title>
        <authorList>
            <person name="Russ C."/>
            <person name="Cuomo C."/>
            <person name="Burger G."/>
            <person name="Gray M.W."/>
            <person name="Holland P.W.H."/>
            <person name="King N."/>
            <person name="Lang F.B.F."/>
            <person name="Roger A.J."/>
            <person name="Ruiz-Trillo I."/>
            <person name="Young S.K."/>
            <person name="Zeng Q."/>
            <person name="Gargeya S."/>
            <person name="Alvarado L."/>
            <person name="Berlin A."/>
            <person name="Chapman S.B."/>
            <person name="Chen Z."/>
            <person name="Freedman E."/>
            <person name="Gellesch M."/>
            <person name="Goldberg J."/>
            <person name="Griggs A."/>
            <person name="Gujja S."/>
            <person name="Heilman E."/>
            <person name="Heiman D."/>
            <person name="Howarth C."/>
            <person name="Mehta T."/>
            <person name="Neiman D."/>
            <person name="Pearson M."/>
            <person name="Roberts A."/>
            <person name="Saif S."/>
            <person name="Shea T."/>
            <person name="Shenoy N."/>
            <person name="Sisk P."/>
            <person name="Stolte C."/>
            <person name="Sykes S."/>
            <person name="White J."/>
            <person name="Yandava C."/>
            <person name="Haas B."/>
            <person name="Nusbaum C."/>
            <person name="Birren B."/>
        </authorList>
    </citation>
    <scope>NUCLEOTIDE SEQUENCE</scope>
    <source>
        <strain evidence="5">ATCC 30864</strain>
    </source>
</reference>
<dbReference type="SMART" id="SM00666">
    <property type="entry name" value="PB1"/>
    <property type="match status" value="1"/>
</dbReference>
<feature type="region of interest" description="Disordered" evidence="1">
    <location>
        <begin position="121"/>
        <end position="149"/>
    </location>
</feature>
<dbReference type="PROSITE" id="PS50105">
    <property type="entry name" value="SAM_DOMAIN"/>
    <property type="match status" value="1"/>
</dbReference>
<dbReference type="Gene3D" id="3.10.20.90">
    <property type="entry name" value="Phosphatidylinositol 3-kinase Catalytic Subunit, Chain A, domain 1"/>
    <property type="match status" value="1"/>
</dbReference>
<dbReference type="InParanoid" id="A0A0D2U8S7"/>
<dbReference type="STRING" id="595528.A0A0D2U8S7"/>
<keyword evidence="5" id="KW-1185">Reference proteome</keyword>
<proteinExistence type="predicted"/>
<evidence type="ECO:0000313" key="4">
    <source>
        <dbReference type="EMBL" id="KJE91476.1"/>
    </source>
</evidence>
<evidence type="ECO:0000259" key="3">
    <source>
        <dbReference type="PROSITE" id="PS51745"/>
    </source>
</evidence>
<sequence>MQFKVSFGDDCRRIVLPAGSQLAQLKAKIREVYAADETGQVDMAVLAQSPLGETMLLKYRDTDGDLVTMAREEEFKIAVDLFRDSTLRVEIPIPSGASPRHAAMPAQDLSKPQQAAQQKKVSFRPGPASVVTFETPPRTGHLSEESSGNRVARTMASSAQELQGLSPQSVERSRSVFGDELPEAEIVQILRDISFFITARVDGNMSPMVSDRNRKSLITPRGIAEGAGAPGSPGRGVVGAPRVPSILDLSTIHQWTAEDVAQWMGANGFAEYIPLFQENDIDGEALLALDHETLGSMSITSAGRRLRILRAIATLSLFALDSSSAPPAAPAADSELHTP</sequence>
<dbReference type="OrthoDB" id="266718at2759"/>
<dbReference type="InterPro" id="IPR013761">
    <property type="entry name" value="SAM/pointed_sf"/>
</dbReference>
<feature type="domain" description="SAM" evidence="2">
    <location>
        <begin position="255"/>
        <end position="318"/>
    </location>
</feature>
<dbReference type="SUPFAM" id="SSF54277">
    <property type="entry name" value="CAD &amp; PB1 domains"/>
    <property type="match status" value="1"/>
</dbReference>
<dbReference type="RefSeq" id="XP_004349356.1">
    <property type="nucleotide sequence ID" value="XM_004349306.2"/>
</dbReference>
<dbReference type="CDD" id="cd05992">
    <property type="entry name" value="PB1"/>
    <property type="match status" value="1"/>
</dbReference>
<gene>
    <name evidence="4" type="ORF">CAOG_002606</name>
</gene>
<dbReference type="CDD" id="cd09487">
    <property type="entry name" value="SAM_superfamily"/>
    <property type="match status" value="1"/>
</dbReference>
<dbReference type="EMBL" id="KE346362">
    <property type="protein sequence ID" value="KJE91476.1"/>
    <property type="molecule type" value="Genomic_DNA"/>
</dbReference>
<evidence type="ECO:0000259" key="2">
    <source>
        <dbReference type="PROSITE" id="PS50105"/>
    </source>
</evidence>
<dbReference type="InterPro" id="IPR000270">
    <property type="entry name" value="PB1_dom"/>
</dbReference>
<dbReference type="Gene3D" id="1.10.150.50">
    <property type="entry name" value="Transcription Factor, Ets-1"/>
    <property type="match status" value="1"/>
</dbReference>
<dbReference type="InterPro" id="IPR001660">
    <property type="entry name" value="SAM"/>
</dbReference>
<dbReference type="Pfam" id="PF00536">
    <property type="entry name" value="SAM_1"/>
    <property type="match status" value="1"/>
</dbReference>
<accession>A0A0D2U8S7</accession>